<organism evidence="18 19">
    <name type="scientific">Cnephaeus nilssonii</name>
    <name type="common">Northern bat</name>
    <name type="synonym">Eptesicus nilssonii</name>
    <dbReference type="NCBI Taxonomy" id="3371016"/>
    <lineage>
        <taxon>Eukaryota</taxon>
        <taxon>Metazoa</taxon>
        <taxon>Chordata</taxon>
        <taxon>Craniata</taxon>
        <taxon>Vertebrata</taxon>
        <taxon>Euteleostomi</taxon>
        <taxon>Mammalia</taxon>
        <taxon>Eutheria</taxon>
        <taxon>Laurasiatheria</taxon>
        <taxon>Chiroptera</taxon>
        <taxon>Yangochiroptera</taxon>
        <taxon>Vespertilionidae</taxon>
        <taxon>Cnephaeus</taxon>
    </lineage>
</organism>
<reference evidence="18" key="1">
    <citation type="submission" date="2023-06" db="EMBL/GenBank/DDBJ databases">
        <title>Reference genome for the Northern bat (Eptesicus nilssonii), a most northern bat species.</title>
        <authorList>
            <person name="Laine V.N."/>
            <person name="Pulliainen A.T."/>
            <person name="Lilley T.M."/>
        </authorList>
    </citation>
    <scope>NUCLEOTIDE SEQUENCE</scope>
    <source>
        <strain evidence="18">BLF_Eptnil</strain>
        <tissue evidence="18">Kidney</tissue>
    </source>
</reference>
<evidence type="ECO:0000256" key="6">
    <source>
        <dbReference type="ARBA" id="ARBA00022723"/>
    </source>
</evidence>
<dbReference type="InterPro" id="IPR001519">
    <property type="entry name" value="Ferritin"/>
</dbReference>
<dbReference type="PANTHER" id="PTHR11431:SF37">
    <property type="entry name" value="FERRITIN HEAVY CHAIN"/>
    <property type="match status" value="1"/>
</dbReference>
<feature type="binding site" evidence="14">
    <location>
        <position position="129"/>
    </location>
    <ligand>
        <name>Fe cation</name>
        <dbReference type="ChEBI" id="CHEBI:24875"/>
        <label>1</label>
    </ligand>
</feature>
<evidence type="ECO:0000256" key="8">
    <source>
        <dbReference type="ARBA" id="ARBA00023004"/>
    </source>
</evidence>
<dbReference type="FunFam" id="1.20.1260.10:FF:000024">
    <property type="entry name" value="Ferritin heavy chain"/>
    <property type="match status" value="1"/>
</dbReference>
<evidence type="ECO:0000256" key="16">
    <source>
        <dbReference type="SAM" id="MobiDB-lite"/>
    </source>
</evidence>
<feature type="domain" description="Ferritin-like diiron" evidence="17">
    <location>
        <begin position="77"/>
        <end position="228"/>
    </location>
</feature>
<feature type="region of interest" description="Disordered" evidence="16">
    <location>
        <begin position="1"/>
        <end position="36"/>
    </location>
</feature>
<keyword evidence="9" id="KW-0458">Lysosome</keyword>
<evidence type="ECO:0000313" key="18">
    <source>
        <dbReference type="EMBL" id="KAK1336096.1"/>
    </source>
</evidence>
<feature type="compositionally biased region" description="Basic and acidic residues" evidence="16">
    <location>
        <begin position="16"/>
        <end position="32"/>
    </location>
</feature>
<evidence type="ECO:0000256" key="3">
    <source>
        <dbReference type="ARBA" id="ARBA00007513"/>
    </source>
</evidence>
<feature type="binding site" evidence="14">
    <location>
        <position position="132"/>
    </location>
    <ligand>
        <name>Fe cation</name>
        <dbReference type="ChEBI" id="CHEBI:24875"/>
        <label>1</label>
    </ligand>
</feature>
<dbReference type="PANTHER" id="PTHR11431">
    <property type="entry name" value="FERRITIN"/>
    <property type="match status" value="1"/>
</dbReference>
<dbReference type="EMBL" id="JAULJE010000013">
    <property type="protein sequence ID" value="KAK1336096.1"/>
    <property type="molecule type" value="Genomic_DNA"/>
</dbReference>
<keyword evidence="8 14" id="KW-0408">Iron</keyword>
<dbReference type="GO" id="GO:0006879">
    <property type="term" value="P:intracellular iron ion homeostasis"/>
    <property type="evidence" value="ECO:0007669"/>
    <property type="project" value="UniProtKB-KW"/>
</dbReference>
<comment type="caution">
    <text evidence="18">The sequence shown here is derived from an EMBL/GenBank/DDBJ whole genome shotgun (WGS) entry which is preliminary data.</text>
</comment>
<keyword evidence="4 15" id="KW-0409">Iron storage</keyword>
<comment type="similarity">
    <text evidence="3 15">Belongs to the ferritin family.</text>
</comment>
<dbReference type="GO" id="GO:0008199">
    <property type="term" value="F:ferric iron binding"/>
    <property type="evidence" value="ECO:0007669"/>
    <property type="project" value="InterPro"/>
</dbReference>
<dbReference type="PROSITE" id="PS50905">
    <property type="entry name" value="FERRITIN_LIKE"/>
    <property type="match status" value="1"/>
</dbReference>
<dbReference type="GO" id="GO:0004322">
    <property type="term" value="F:ferroxidase activity"/>
    <property type="evidence" value="ECO:0007669"/>
    <property type="project" value="UniProtKB-EC"/>
</dbReference>
<evidence type="ECO:0000256" key="13">
    <source>
        <dbReference type="ARBA" id="ARBA00047990"/>
    </source>
</evidence>
<dbReference type="GO" id="GO:0005776">
    <property type="term" value="C:autophagosome"/>
    <property type="evidence" value="ECO:0007669"/>
    <property type="project" value="UniProtKB-SubCell"/>
</dbReference>
<dbReference type="Pfam" id="PF00210">
    <property type="entry name" value="Ferritin"/>
    <property type="match status" value="1"/>
</dbReference>
<evidence type="ECO:0000256" key="12">
    <source>
        <dbReference type="ARBA" id="ARBA00045964"/>
    </source>
</evidence>
<name>A0AA40HSB7_CNENI</name>
<evidence type="ECO:0000256" key="9">
    <source>
        <dbReference type="ARBA" id="ARBA00023228"/>
    </source>
</evidence>
<dbReference type="GO" id="GO:0008198">
    <property type="term" value="F:ferrous iron binding"/>
    <property type="evidence" value="ECO:0007669"/>
    <property type="project" value="TreeGrafter"/>
</dbReference>
<dbReference type="GO" id="GO:0005764">
    <property type="term" value="C:lysosome"/>
    <property type="evidence" value="ECO:0007669"/>
    <property type="project" value="UniProtKB-SubCell"/>
</dbReference>
<comment type="subcellular location">
    <subcellularLocation>
        <location evidence="2">Cytoplasmic vesicle</location>
        <location evidence="2">Autophagosome</location>
    </subcellularLocation>
    <subcellularLocation>
        <location evidence="1">Lysosome</location>
    </subcellularLocation>
</comment>
<keyword evidence="19" id="KW-1185">Reference proteome</keyword>
<dbReference type="GO" id="GO:0031410">
    <property type="term" value="C:cytoplasmic vesicle"/>
    <property type="evidence" value="ECO:0007669"/>
    <property type="project" value="UniProtKB-KW"/>
</dbReference>
<dbReference type="CDD" id="cd01056">
    <property type="entry name" value="Euk_Ferritin"/>
    <property type="match status" value="1"/>
</dbReference>
<evidence type="ECO:0000256" key="11">
    <source>
        <dbReference type="ARBA" id="ARBA00044959"/>
    </source>
</evidence>
<keyword evidence="10" id="KW-0968">Cytoplasmic vesicle</keyword>
<comment type="function">
    <text evidence="12">Stores iron in a soluble, non-toxic, readily available form. Important for iron homeostasis. Has ferroxidase activity. Iron is taken up in the ferrous form and deposited as ferric hydroxides after oxidation. Also plays a role in delivery of iron to cells. Mediates iron uptake in capsule cells of the developing kidney. Delivery to lysosomes is mediated by the cargo receptor NCOA4 for autophagic degradation and release of iron.</text>
</comment>
<sequence length="457" mass="49798">MLQEAQDRSNGSLEAQGRDEAENPTREMELRDGPQPCPALSHASPALLGQLGPVHAAVFLLCNQAHTILLHVTQEVLHSLKNSEAAINCQVNLALYASYVYLFMSYYFDQDDVALNNLVKYFLHQYHKEREHAEKLMKLQNQRGGQVILQDMKKPDGDDWEKGLNAMECALHLGKPTCARRRPPKSDVVEYVFAKHTLRDSDELNLMLASHTHWGNFPGHQGSEIKLGLPLPFLQVLYASVAKGFFLLKDFGDWHPAPFYPGKRQPNPNTGTKDLRGEETTSWVQPVVLGHGQGERASPLPMSLQLASRLDVPALAGSTGCQCGGSEEPGAVCAAHVVSRHHHDGRMLEVTAAETPSLPPPNHGSSGSFWALEAGGISVALKIERVPPPTAPPESHIGRSQVLGWCPTNSVAGPAYGEVEQRFAAKLPPLGAAFQHAKSQSFQAAFGIGGLAPPWET</sequence>
<keyword evidence="5" id="KW-0963">Cytoplasm</keyword>
<evidence type="ECO:0000259" key="17">
    <source>
        <dbReference type="PROSITE" id="PS50905"/>
    </source>
</evidence>
<dbReference type="InterPro" id="IPR009078">
    <property type="entry name" value="Ferritin-like_SF"/>
</dbReference>
<keyword evidence="6 14" id="KW-0479">Metal-binding</keyword>
<proteinExistence type="inferred from homology"/>
<comment type="function">
    <text evidence="15">Stores iron in a soluble, non-toxic, readily available form. Important for iron homeostasis. Iron is taken up in the ferrous form and deposited as ferric hydroxides after oxidation.</text>
</comment>
<dbReference type="InterPro" id="IPR012347">
    <property type="entry name" value="Ferritin-like"/>
</dbReference>
<evidence type="ECO:0000256" key="1">
    <source>
        <dbReference type="ARBA" id="ARBA00004371"/>
    </source>
</evidence>
<evidence type="ECO:0000256" key="4">
    <source>
        <dbReference type="ARBA" id="ARBA00022434"/>
    </source>
</evidence>
<keyword evidence="7" id="KW-0560">Oxidoreductase</keyword>
<evidence type="ECO:0000256" key="15">
    <source>
        <dbReference type="RuleBase" id="RU361145"/>
    </source>
</evidence>
<dbReference type="Gene3D" id="1.20.1260.10">
    <property type="match status" value="1"/>
</dbReference>
<evidence type="ECO:0000256" key="7">
    <source>
        <dbReference type="ARBA" id="ARBA00023002"/>
    </source>
</evidence>
<evidence type="ECO:0000256" key="10">
    <source>
        <dbReference type="ARBA" id="ARBA00023329"/>
    </source>
</evidence>
<evidence type="ECO:0000256" key="2">
    <source>
        <dbReference type="ARBA" id="ARBA00004419"/>
    </source>
</evidence>
<accession>A0AA40HSB7</accession>
<dbReference type="GO" id="GO:0006826">
    <property type="term" value="P:iron ion transport"/>
    <property type="evidence" value="ECO:0007669"/>
    <property type="project" value="InterPro"/>
</dbReference>
<dbReference type="Proteomes" id="UP001177744">
    <property type="component" value="Unassembled WGS sequence"/>
</dbReference>
<evidence type="ECO:0000256" key="14">
    <source>
        <dbReference type="PIRSR" id="PIRSR601519-1"/>
    </source>
</evidence>
<comment type="catalytic activity">
    <reaction evidence="13">
        <text>4 Fe(2+) + O2 + 4 H(+) = 4 Fe(3+) + 2 H2O</text>
        <dbReference type="Rhea" id="RHEA:11148"/>
        <dbReference type="ChEBI" id="CHEBI:15377"/>
        <dbReference type="ChEBI" id="CHEBI:15378"/>
        <dbReference type="ChEBI" id="CHEBI:15379"/>
        <dbReference type="ChEBI" id="CHEBI:29033"/>
        <dbReference type="ChEBI" id="CHEBI:29034"/>
        <dbReference type="EC" id="1.16.3.1"/>
    </reaction>
</comment>
<comment type="subunit">
    <text evidence="11">Oligomer of 24 subunits. There are two types of subunits: L (light) chain and H (heavy) chain. The major chain can be light or heavy, depending on the species and tissue type. The functional molecule forms a roughly spherical shell with a diameter of 12 nm and contains a central cavity into which the insoluble mineral iron core is deposited. Interacts with NCOA4; NCOA4 promotes targeting of the iron-binding ferritin complex to autolysosomes following starvation or iron depletion.</text>
</comment>
<evidence type="ECO:0000313" key="19">
    <source>
        <dbReference type="Proteomes" id="UP001177744"/>
    </source>
</evidence>
<dbReference type="SUPFAM" id="SSF47240">
    <property type="entry name" value="Ferritin-like"/>
    <property type="match status" value="1"/>
</dbReference>
<evidence type="ECO:0000256" key="5">
    <source>
        <dbReference type="ARBA" id="ARBA00022490"/>
    </source>
</evidence>
<dbReference type="InterPro" id="IPR008331">
    <property type="entry name" value="Ferritin_DPS_dom"/>
</dbReference>
<dbReference type="AlphaFoldDB" id="A0AA40HSB7"/>
<dbReference type="InterPro" id="IPR009040">
    <property type="entry name" value="Ferritin-like_diiron"/>
</dbReference>
<gene>
    <name evidence="18" type="ORF">QTO34_003896</name>
</gene>
<protein>
    <recommendedName>
        <fullName evidence="15">Ferritin</fullName>
    </recommendedName>
</protein>